<evidence type="ECO:0000313" key="3">
    <source>
        <dbReference type="EMBL" id="PLC55599.1"/>
    </source>
</evidence>
<dbReference type="AlphaFoldDB" id="A0A2N4UKR3"/>
<name>A0A2N4UKR3_9BURK</name>
<protein>
    <submittedName>
        <fullName evidence="3">ABC transporter substrate-binding protein</fullName>
    </submittedName>
</protein>
<feature type="signal peptide" evidence="2">
    <location>
        <begin position="1"/>
        <end position="24"/>
    </location>
</feature>
<organism evidence="3 4">
    <name type="scientific">Pollutimonas nitritireducens</name>
    <dbReference type="NCBI Taxonomy" id="2045209"/>
    <lineage>
        <taxon>Bacteria</taxon>
        <taxon>Pseudomonadati</taxon>
        <taxon>Pseudomonadota</taxon>
        <taxon>Betaproteobacteria</taxon>
        <taxon>Burkholderiales</taxon>
        <taxon>Alcaligenaceae</taxon>
        <taxon>Pollutimonas</taxon>
    </lineage>
</organism>
<proteinExistence type="predicted"/>
<dbReference type="PANTHER" id="PTHR33376:SF4">
    <property type="entry name" value="SIALIC ACID-BINDING PERIPLASMIC PROTEIN SIAP"/>
    <property type="match status" value="1"/>
</dbReference>
<sequence length="335" mass="37281">MKKHWLITAAIALCMGMGMGTTAAAEKPIQLTFSTYLPPSYEYVWKPIEKFVETVHKESNGRVKINVFHSGQLFDGYEELAALSRGDVDMVNMTGTYLSGTMPALNIFTLPFLFQDVPHLRRALNEGLLDLGITKDLKEQHDTVILGIAPFDPYEFYTREKPILSVDDFKGKVWATTGSLDARALQLMGGSPTGMPSSELYLAFDRGVIDGTPRPLLTGIGRSLYEVTKHLSLANFGVDTSILSINRKKWDSLPPDIQEILRKAAKERDNDQFDQVAAFVKEAVGTYEAKGVKVHRVEADALQAMRDATAPAIEEWVKLVPDGPRYLEIVEKTKN</sequence>
<evidence type="ECO:0000256" key="2">
    <source>
        <dbReference type="SAM" id="SignalP"/>
    </source>
</evidence>
<keyword evidence="1 2" id="KW-0732">Signal</keyword>
<gene>
    <name evidence="3" type="ORF">CR155_00640</name>
</gene>
<dbReference type="InterPro" id="IPR038404">
    <property type="entry name" value="TRAP_DctP_sf"/>
</dbReference>
<dbReference type="Gene3D" id="3.40.190.170">
    <property type="entry name" value="Bacterial extracellular solute-binding protein, family 7"/>
    <property type="match status" value="1"/>
</dbReference>
<dbReference type="Pfam" id="PF03480">
    <property type="entry name" value="DctP"/>
    <property type="match status" value="1"/>
</dbReference>
<evidence type="ECO:0000313" key="4">
    <source>
        <dbReference type="Proteomes" id="UP000234328"/>
    </source>
</evidence>
<dbReference type="Proteomes" id="UP000234328">
    <property type="component" value="Unassembled WGS sequence"/>
</dbReference>
<feature type="chain" id="PRO_5014975919" evidence="2">
    <location>
        <begin position="25"/>
        <end position="335"/>
    </location>
</feature>
<reference evidence="3 4" key="1">
    <citation type="submission" date="2017-10" db="EMBL/GenBank/DDBJ databases">
        <title>Two draft genome sequences of Pusillimonas sp. strains isolated from a nitrate- and radionuclide-contaminated groundwater in Russia.</title>
        <authorList>
            <person name="Grouzdev D.S."/>
            <person name="Tourova T.P."/>
            <person name="Goeva M.A."/>
            <person name="Babich T.L."/>
            <person name="Sokolova D.S."/>
            <person name="Abdullin R."/>
            <person name="Poltaraus A.B."/>
            <person name="Toshchakov S.V."/>
            <person name="Nazina T.N."/>
        </authorList>
    </citation>
    <scope>NUCLEOTIDE SEQUENCE [LARGE SCALE GENOMIC DNA]</scope>
    <source>
        <strain evidence="3 4">JR1/69-2-13</strain>
    </source>
</reference>
<dbReference type="RefSeq" id="WP_102068080.1">
    <property type="nucleotide sequence ID" value="NZ_PDNV01000001.1"/>
</dbReference>
<comment type="caution">
    <text evidence="3">The sequence shown here is derived from an EMBL/GenBank/DDBJ whole genome shotgun (WGS) entry which is preliminary data.</text>
</comment>
<dbReference type="OrthoDB" id="9794826at2"/>
<dbReference type="GO" id="GO:0055085">
    <property type="term" value="P:transmembrane transport"/>
    <property type="evidence" value="ECO:0007669"/>
    <property type="project" value="InterPro"/>
</dbReference>
<dbReference type="NCBIfam" id="NF037995">
    <property type="entry name" value="TRAP_S1"/>
    <property type="match status" value="1"/>
</dbReference>
<dbReference type="PANTHER" id="PTHR33376">
    <property type="match status" value="1"/>
</dbReference>
<evidence type="ECO:0000256" key="1">
    <source>
        <dbReference type="ARBA" id="ARBA00022729"/>
    </source>
</evidence>
<dbReference type="InterPro" id="IPR018389">
    <property type="entry name" value="DctP_fam"/>
</dbReference>
<accession>A0A2N4UKR3</accession>
<dbReference type="EMBL" id="PDNV01000001">
    <property type="protein sequence ID" value="PLC55599.1"/>
    <property type="molecule type" value="Genomic_DNA"/>
</dbReference>
<keyword evidence="4" id="KW-1185">Reference proteome</keyword>